<dbReference type="PROSITE" id="PS00653">
    <property type="entry name" value="GLYCOSYL_HYDROL_F1_2"/>
    <property type="match status" value="1"/>
</dbReference>
<dbReference type="OrthoDB" id="784637at2759"/>
<comment type="caution">
    <text evidence="3">The sequence shown here is derived from an EMBL/GenBank/DDBJ whole genome shotgun (WGS) entry which is preliminary data.</text>
</comment>
<dbReference type="Gene3D" id="3.20.20.80">
    <property type="entry name" value="Glycosidases"/>
    <property type="match status" value="1"/>
</dbReference>
<organism evidence="3 4">
    <name type="scientific">Miscanthus lutarioriparius</name>
    <dbReference type="NCBI Taxonomy" id="422564"/>
    <lineage>
        <taxon>Eukaryota</taxon>
        <taxon>Viridiplantae</taxon>
        <taxon>Streptophyta</taxon>
        <taxon>Embryophyta</taxon>
        <taxon>Tracheophyta</taxon>
        <taxon>Spermatophyta</taxon>
        <taxon>Magnoliopsida</taxon>
        <taxon>Liliopsida</taxon>
        <taxon>Poales</taxon>
        <taxon>Poaceae</taxon>
        <taxon>PACMAD clade</taxon>
        <taxon>Panicoideae</taxon>
        <taxon>Andropogonodae</taxon>
        <taxon>Andropogoneae</taxon>
        <taxon>Saccharinae</taxon>
        <taxon>Miscanthus</taxon>
    </lineage>
</organism>
<sequence>MALRLSSSSSFPSSPPSPGSGTSFLFGAGTSAYQVEGAYLEDNKGMSNWDVFTHIQGASIGLSYAYDDDLSHLSNSIIRV</sequence>
<evidence type="ECO:0000256" key="1">
    <source>
        <dbReference type="ARBA" id="ARBA00010838"/>
    </source>
</evidence>
<evidence type="ECO:0000313" key="4">
    <source>
        <dbReference type="Proteomes" id="UP000604825"/>
    </source>
</evidence>
<evidence type="ECO:0008006" key="5">
    <source>
        <dbReference type="Google" id="ProtNLM"/>
    </source>
</evidence>
<keyword evidence="2" id="KW-0378">Hydrolase</keyword>
<protein>
    <recommendedName>
        <fullName evidence="5">Beta-glucosidase</fullName>
    </recommendedName>
</protein>
<name>A0A811QWR5_9POAL</name>
<reference evidence="3" key="1">
    <citation type="submission" date="2020-10" db="EMBL/GenBank/DDBJ databases">
        <authorList>
            <person name="Han B."/>
            <person name="Lu T."/>
            <person name="Zhao Q."/>
            <person name="Huang X."/>
            <person name="Zhao Y."/>
        </authorList>
    </citation>
    <scope>NUCLEOTIDE SEQUENCE</scope>
</reference>
<dbReference type="InterPro" id="IPR001360">
    <property type="entry name" value="Glyco_hydro_1"/>
</dbReference>
<dbReference type="SUPFAM" id="SSF51445">
    <property type="entry name" value="(Trans)glycosidases"/>
    <property type="match status" value="1"/>
</dbReference>
<dbReference type="Pfam" id="PF00232">
    <property type="entry name" value="Glyco_hydro_1"/>
    <property type="match status" value="1"/>
</dbReference>
<proteinExistence type="inferred from homology"/>
<dbReference type="AlphaFoldDB" id="A0A811QWR5"/>
<dbReference type="InterPro" id="IPR017853">
    <property type="entry name" value="GH"/>
</dbReference>
<comment type="similarity">
    <text evidence="1">Belongs to the glycosyl hydrolase 1 family.</text>
</comment>
<evidence type="ECO:0000313" key="3">
    <source>
        <dbReference type="EMBL" id="CAD6263068.1"/>
    </source>
</evidence>
<evidence type="ECO:0000256" key="2">
    <source>
        <dbReference type="ARBA" id="ARBA00022801"/>
    </source>
</evidence>
<accession>A0A811QWR5</accession>
<dbReference type="EMBL" id="CAJGYO010000012">
    <property type="protein sequence ID" value="CAD6263068.1"/>
    <property type="molecule type" value="Genomic_DNA"/>
</dbReference>
<dbReference type="GO" id="GO:0008422">
    <property type="term" value="F:beta-glucosidase activity"/>
    <property type="evidence" value="ECO:0007669"/>
    <property type="project" value="UniProtKB-ARBA"/>
</dbReference>
<dbReference type="GO" id="GO:0005975">
    <property type="term" value="P:carbohydrate metabolic process"/>
    <property type="evidence" value="ECO:0007669"/>
    <property type="project" value="InterPro"/>
</dbReference>
<dbReference type="Proteomes" id="UP000604825">
    <property type="component" value="Unassembled WGS sequence"/>
</dbReference>
<keyword evidence="4" id="KW-1185">Reference proteome</keyword>
<dbReference type="InterPro" id="IPR033132">
    <property type="entry name" value="GH_1_N_CS"/>
</dbReference>
<gene>
    <name evidence="3" type="ORF">NCGR_LOCUS46389</name>
</gene>